<dbReference type="AlphaFoldDB" id="A0A7X8SQM1"/>
<comment type="caution">
    <text evidence="2">The sequence shown here is derived from an EMBL/GenBank/DDBJ whole genome shotgun (WGS) entry which is preliminary data.</text>
</comment>
<dbReference type="InterPro" id="IPR036457">
    <property type="entry name" value="PPM-type-like_dom_sf"/>
</dbReference>
<dbReference type="Gene3D" id="3.60.40.10">
    <property type="entry name" value="PPM-type phosphatase domain"/>
    <property type="match status" value="1"/>
</dbReference>
<dbReference type="Proteomes" id="UP000585050">
    <property type="component" value="Unassembled WGS sequence"/>
</dbReference>
<organism evidence="2 3">
    <name type="scientific">Flammeovirga agarivorans</name>
    <dbReference type="NCBI Taxonomy" id="2726742"/>
    <lineage>
        <taxon>Bacteria</taxon>
        <taxon>Pseudomonadati</taxon>
        <taxon>Bacteroidota</taxon>
        <taxon>Cytophagia</taxon>
        <taxon>Cytophagales</taxon>
        <taxon>Flammeovirgaceae</taxon>
        <taxon>Flammeovirga</taxon>
    </lineage>
</organism>
<dbReference type="CDD" id="cd00143">
    <property type="entry name" value="PP2Cc"/>
    <property type="match status" value="1"/>
</dbReference>
<dbReference type="InterPro" id="IPR001932">
    <property type="entry name" value="PPM-type_phosphatase-like_dom"/>
</dbReference>
<accession>A0A7X8SQM1</accession>
<dbReference type="SUPFAM" id="SSF81606">
    <property type="entry name" value="PP2C-like"/>
    <property type="match status" value="1"/>
</dbReference>
<feature type="domain" description="PPM-type phosphatase" evidence="1">
    <location>
        <begin position="5"/>
        <end position="250"/>
    </location>
</feature>
<keyword evidence="3" id="KW-1185">Reference proteome</keyword>
<dbReference type="EMBL" id="JABAIL010000012">
    <property type="protein sequence ID" value="NLR94447.1"/>
    <property type="molecule type" value="Genomic_DNA"/>
</dbReference>
<sequence length="278" mass="31537">MSFQKLNIFTPLGLHELGKRKNNEDYLYPTLDDVSLDNRVFLVCDGVGGHERGEVASEIVAKSFAELILKNYSEGADEEGVAIVFEKVQGLIDKYLEENPEAKGMGTTMTFLQLHKKGATVAHCGDSRVYLIRNGKIIWKTNDHSYVNELLQRGLITEEEAIDHPKKNVISRAVMGKSMKEVVPDVALFNDLEPYDVFFMCSDGILESMTDNGLEYLFSSQMTDLERIQKIKETCAETSKDNHTCFLIRLNEVEKEEEVSDESYEGKGLLSRLFERIF</sequence>
<dbReference type="PROSITE" id="PS51746">
    <property type="entry name" value="PPM_2"/>
    <property type="match status" value="1"/>
</dbReference>
<proteinExistence type="predicted"/>
<dbReference type="SMART" id="SM00332">
    <property type="entry name" value="PP2Cc"/>
    <property type="match status" value="1"/>
</dbReference>
<evidence type="ECO:0000313" key="3">
    <source>
        <dbReference type="Proteomes" id="UP000585050"/>
    </source>
</evidence>
<reference evidence="2 3" key="1">
    <citation type="submission" date="2020-04" db="EMBL/GenBank/DDBJ databases">
        <title>Flammeovirga sp. SR4, a novel species isolated from seawater.</title>
        <authorList>
            <person name="Wang X."/>
        </authorList>
    </citation>
    <scope>NUCLEOTIDE SEQUENCE [LARGE SCALE GENOMIC DNA]</scope>
    <source>
        <strain evidence="2 3">SR4</strain>
    </source>
</reference>
<dbReference type="Pfam" id="PF13672">
    <property type="entry name" value="PP2C_2"/>
    <property type="match status" value="1"/>
</dbReference>
<name>A0A7X8SQM1_9BACT</name>
<protein>
    <submittedName>
        <fullName evidence="2">Serine/threonine-protein phosphatase</fullName>
    </submittedName>
</protein>
<dbReference type="RefSeq" id="WP_168885156.1">
    <property type="nucleotide sequence ID" value="NZ_JABAIL010000012.1"/>
</dbReference>
<dbReference type="SMART" id="SM00331">
    <property type="entry name" value="PP2C_SIG"/>
    <property type="match status" value="1"/>
</dbReference>
<evidence type="ECO:0000313" key="2">
    <source>
        <dbReference type="EMBL" id="NLR94447.1"/>
    </source>
</evidence>
<evidence type="ECO:0000259" key="1">
    <source>
        <dbReference type="PROSITE" id="PS51746"/>
    </source>
</evidence>
<gene>
    <name evidence="2" type="ORF">HGP29_24800</name>
</gene>